<dbReference type="PANTHER" id="PTHR21075">
    <property type="entry name" value="ANAEROBIC RIBONUCLEOSIDE-TRIPHOSPHATE REDUCTASE"/>
    <property type="match status" value="1"/>
</dbReference>
<proteinExistence type="predicted"/>
<dbReference type="STRING" id="1592317.DPF_1057"/>
<evidence type="ECO:0000256" key="2">
    <source>
        <dbReference type="ARBA" id="ARBA00022840"/>
    </source>
</evidence>
<dbReference type="AlphaFoldDB" id="A0A194AGZ0"/>
<dbReference type="Gene3D" id="3.20.70.20">
    <property type="match status" value="1"/>
</dbReference>
<dbReference type="GO" id="GO:0005524">
    <property type="term" value="F:ATP binding"/>
    <property type="evidence" value="ECO:0007669"/>
    <property type="project" value="UniProtKB-UniRule"/>
</dbReference>
<name>A0A194AGZ0_9BACT</name>
<dbReference type="InterPro" id="IPR012833">
    <property type="entry name" value="NrdD"/>
</dbReference>
<dbReference type="PANTHER" id="PTHR21075:SF0">
    <property type="entry name" value="ANAEROBIC RIBONUCLEOSIDE-TRIPHOSPHATE REDUCTASE"/>
    <property type="match status" value="1"/>
</dbReference>
<comment type="caution">
    <text evidence="5">The sequence shown here is derived from an EMBL/GenBank/DDBJ whole genome shotgun (WGS) entry which is preliminary data.</text>
</comment>
<dbReference type="RefSeq" id="WP_069857841.1">
    <property type="nucleotide sequence ID" value="NZ_BDFE01000015.1"/>
</dbReference>
<keyword evidence="6" id="KW-1185">Reference proteome</keyword>
<gene>
    <name evidence="5" type="ORF">DPF_1057</name>
</gene>
<organism evidence="5 6">
    <name type="scientific">Desulfoplanes formicivorans</name>
    <dbReference type="NCBI Taxonomy" id="1592317"/>
    <lineage>
        <taxon>Bacteria</taxon>
        <taxon>Pseudomonadati</taxon>
        <taxon>Thermodesulfobacteriota</taxon>
        <taxon>Desulfovibrionia</taxon>
        <taxon>Desulfovibrionales</taxon>
        <taxon>Desulfoplanaceae</taxon>
        <taxon>Desulfoplanes</taxon>
    </lineage>
</organism>
<reference evidence="6" key="1">
    <citation type="submission" date="2016-06" db="EMBL/GenBank/DDBJ databases">
        <title>Draft genome sequence of Desulfoplanes formicivorans strain Pf12B.</title>
        <authorList>
            <person name="Watanabe M."/>
            <person name="Kojima H."/>
            <person name="Fukui M."/>
        </authorList>
    </citation>
    <scope>NUCLEOTIDE SEQUENCE [LARGE SCALE GENOMIC DNA]</scope>
    <source>
        <strain evidence="6">Pf12B</strain>
    </source>
</reference>
<accession>A0A194AGZ0</accession>
<dbReference type="InterPro" id="IPR005144">
    <property type="entry name" value="ATP-cone_dom"/>
</dbReference>
<feature type="domain" description="ATP-cone" evidence="4">
    <location>
        <begin position="3"/>
        <end position="92"/>
    </location>
</feature>
<dbReference type="PROSITE" id="PS51161">
    <property type="entry name" value="ATP_CONE"/>
    <property type="match status" value="1"/>
</dbReference>
<dbReference type="GO" id="GO:0009265">
    <property type="term" value="P:2'-deoxyribonucleotide biosynthetic process"/>
    <property type="evidence" value="ECO:0007669"/>
    <property type="project" value="TreeGrafter"/>
</dbReference>
<dbReference type="GO" id="GO:0006260">
    <property type="term" value="P:DNA replication"/>
    <property type="evidence" value="ECO:0007669"/>
    <property type="project" value="InterPro"/>
</dbReference>
<dbReference type="EMBL" id="BDFE01000015">
    <property type="protein sequence ID" value="GAU08351.1"/>
    <property type="molecule type" value="Genomic_DNA"/>
</dbReference>
<evidence type="ECO:0000313" key="6">
    <source>
        <dbReference type="Proteomes" id="UP000095200"/>
    </source>
</evidence>
<keyword evidence="1 3" id="KW-0547">Nucleotide-binding</keyword>
<evidence type="ECO:0000313" key="5">
    <source>
        <dbReference type="EMBL" id="GAU08351.1"/>
    </source>
</evidence>
<evidence type="ECO:0000259" key="4">
    <source>
        <dbReference type="PROSITE" id="PS51161"/>
    </source>
</evidence>
<dbReference type="Proteomes" id="UP000095200">
    <property type="component" value="Unassembled WGS sequence"/>
</dbReference>
<dbReference type="GO" id="GO:0008998">
    <property type="term" value="F:ribonucleoside-triphosphate reductase (thioredoxin) activity"/>
    <property type="evidence" value="ECO:0007669"/>
    <property type="project" value="InterPro"/>
</dbReference>
<dbReference type="SUPFAM" id="SSF51998">
    <property type="entry name" value="PFL-like glycyl radical enzymes"/>
    <property type="match status" value="1"/>
</dbReference>
<dbReference type="Pfam" id="PF13597">
    <property type="entry name" value="NRDD"/>
    <property type="match status" value="1"/>
</dbReference>
<dbReference type="Pfam" id="PF03477">
    <property type="entry name" value="ATP-cone"/>
    <property type="match status" value="1"/>
</dbReference>
<dbReference type="GO" id="GO:0031250">
    <property type="term" value="C:anaerobic ribonucleoside-triphosphate reductase complex"/>
    <property type="evidence" value="ECO:0007669"/>
    <property type="project" value="TreeGrafter"/>
</dbReference>
<evidence type="ECO:0000256" key="3">
    <source>
        <dbReference type="PROSITE-ProRule" id="PRU00492"/>
    </source>
</evidence>
<dbReference type="GO" id="GO:0004748">
    <property type="term" value="F:ribonucleoside-diphosphate reductase activity, thioredoxin disulfide as acceptor"/>
    <property type="evidence" value="ECO:0007669"/>
    <property type="project" value="TreeGrafter"/>
</dbReference>
<keyword evidence="2 3" id="KW-0067">ATP-binding</keyword>
<sequence length="610" mass="67100">MPEKIQKRDGRLETWSVDRIAKAIFKSLNASGIRDPLLARRLAQNVEEHLADVAVPEQEDVQDMVEQVLMEARLYSVAKKYILYREKRRGIRSQDMAFLDVRDAIDTYVHKGDAQGRSTVRPHSFRGLSRHLAGAVQQRYALEQYPEEIRMAHENGYLHIHELAFGMAGHSAGWDLQALLGKGFGFRGVPAFGPAEHLDAALGQVISFLGAMGGEWAATQFFGHFDTMLAPFVRAENLDYDRVHHLVRQFVLALNSFSQGRQRLPMCSLGLDGDVPPWLAQTPVGVPAGCQKTTYGEYQREVAMLNKALGEVLLAGDHLGQPLESPVLSHDLVPGFSWESESGSRIVRLAALGRCVCLRVRGGGDAGEQRHREMAGTGCDCSWGVEGVTGAIGAISLNLPKLAFLAGRESDFLDLIGEYAEYARQALEFKRKFIVDYTHSGMFPYSQHYLENGLTNHCSLLTVVGGHEACMNLLGAGIATPEGIALMVKVIDRLAAIASDCTRETGHPYAVTTMTNNRACYRLAEIDESLYTEIVFSSNGRPHYTNGMGLPPGHGLSLDAEIEHQAQLASRFPGGAVLDLALPHQTADTLLPTIFRKLSRYSGISLVRIH</sequence>
<evidence type="ECO:0000256" key="1">
    <source>
        <dbReference type="ARBA" id="ARBA00022741"/>
    </source>
</evidence>
<protein>
    <submittedName>
        <fullName evidence="5">Ribonucleoside triphosphate reductase</fullName>
    </submittedName>
</protein>